<keyword evidence="1" id="KW-1133">Transmembrane helix</keyword>
<dbReference type="RefSeq" id="WP_320313884.1">
    <property type="nucleotide sequence ID" value="NZ_JAVIKH010000010.1"/>
</dbReference>
<name>A0ABU4WAB2_9FUSO</name>
<evidence type="ECO:0000313" key="2">
    <source>
        <dbReference type="EMBL" id="MDX8336483.1"/>
    </source>
</evidence>
<evidence type="ECO:0000313" key="3">
    <source>
        <dbReference type="Proteomes" id="UP001279681"/>
    </source>
</evidence>
<organism evidence="2 3">
    <name type="scientific">Candidatus Cetobacterium colombiensis</name>
    <dbReference type="NCBI Taxonomy" id="3073100"/>
    <lineage>
        <taxon>Bacteria</taxon>
        <taxon>Fusobacteriati</taxon>
        <taxon>Fusobacteriota</taxon>
        <taxon>Fusobacteriia</taxon>
        <taxon>Fusobacteriales</taxon>
        <taxon>Fusobacteriaceae</taxon>
        <taxon>Cetobacterium</taxon>
    </lineage>
</organism>
<evidence type="ECO:0000256" key="1">
    <source>
        <dbReference type="SAM" id="Phobius"/>
    </source>
</evidence>
<sequence>MLDFISILFVFILDNIPQTTSKGFLIMPYLAYLSYRKDKKIAFLFPILAIILALHSREPAFAFLFVGINIVFYHLYFINFDYNVGNIYILSLLQILAWKFFIKSPFVIVNILFLSAIYFVINFLYMRRATK</sequence>
<reference evidence="3" key="1">
    <citation type="submission" date="2023-07" db="EMBL/GenBank/DDBJ databases">
        <authorList>
            <person name="Colorado M.A."/>
            <person name="Villamil L.M."/>
            <person name="Melo J.F."/>
            <person name="Rodriguez J.A."/>
            <person name="Ruiz R.Y."/>
        </authorList>
    </citation>
    <scope>NUCLEOTIDE SEQUENCE [LARGE SCALE GENOMIC DNA]</scope>
    <source>
        <strain evidence="3">C33</strain>
    </source>
</reference>
<keyword evidence="1" id="KW-0472">Membrane</keyword>
<keyword evidence="1" id="KW-0812">Transmembrane</keyword>
<gene>
    <name evidence="2" type="ORF">RFV38_08245</name>
</gene>
<evidence type="ECO:0008006" key="4">
    <source>
        <dbReference type="Google" id="ProtNLM"/>
    </source>
</evidence>
<comment type="caution">
    <text evidence="2">The sequence shown here is derived from an EMBL/GenBank/DDBJ whole genome shotgun (WGS) entry which is preliminary data.</text>
</comment>
<dbReference type="EMBL" id="JAVIKH010000010">
    <property type="protein sequence ID" value="MDX8336483.1"/>
    <property type="molecule type" value="Genomic_DNA"/>
</dbReference>
<dbReference type="Proteomes" id="UP001279681">
    <property type="component" value="Unassembled WGS sequence"/>
</dbReference>
<protein>
    <recommendedName>
        <fullName evidence="4">Rod shape-determining protein MreD</fullName>
    </recommendedName>
</protein>
<feature type="transmembrane region" description="Helical" evidence="1">
    <location>
        <begin position="85"/>
        <end position="101"/>
    </location>
</feature>
<feature type="transmembrane region" description="Helical" evidence="1">
    <location>
        <begin position="61"/>
        <end position="78"/>
    </location>
</feature>
<keyword evidence="3" id="KW-1185">Reference proteome</keyword>
<accession>A0ABU4WAB2</accession>
<proteinExistence type="predicted"/>
<feature type="transmembrane region" description="Helical" evidence="1">
    <location>
        <begin position="107"/>
        <end position="125"/>
    </location>
</feature>
<feature type="transmembrane region" description="Helical" evidence="1">
    <location>
        <begin position="40"/>
        <end position="55"/>
    </location>
</feature>